<dbReference type="GeneID" id="93771957"/>
<gene>
    <name evidence="3" type="ORF">FB564_2717</name>
    <name evidence="2" type="ORF">Sar04_38830</name>
</gene>
<evidence type="ECO:0000313" key="5">
    <source>
        <dbReference type="Proteomes" id="UP000677457"/>
    </source>
</evidence>
<reference evidence="2 5" key="2">
    <citation type="submission" date="2021-03" db="EMBL/GenBank/DDBJ databases">
        <title>Whole genome shotgun sequence of Salinispora arenicola NBRC 105043.</title>
        <authorList>
            <person name="Komaki H."/>
            <person name="Tamura T."/>
        </authorList>
    </citation>
    <scope>NUCLEOTIDE SEQUENCE [LARGE SCALE GENOMIC DNA]</scope>
    <source>
        <strain evidence="2 5">NBRC 105043</strain>
    </source>
</reference>
<name>A0A542XPH9_SALAC</name>
<dbReference type="AlphaFoldDB" id="A0A542XPH9"/>
<reference evidence="3 4" key="1">
    <citation type="submission" date="2019-06" db="EMBL/GenBank/DDBJ databases">
        <title>Sequencing the genomes of 1000 actinobacteria strains.</title>
        <authorList>
            <person name="Klenk H.-P."/>
        </authorList>
    </citation>
    <scope>NUCLEOTIDE SEQUENCE [LARGE SCALE GENOMIC DNA]</scope>
    <source>
        <strain evidence="3 4">DSM 44819</strain>
    </source>
</reference>
<evidence type="ECO:0000256" key="1">
    <source>
        <dbReference type="SAM" id="MobiDB-lite"/>
    </source>
</evidence>
<comment type="caution">
    <text evidence="3">The sequence shown here is derived from an EMBL/GenBank/DDBJ whole genome shotgun (WGS) entry which is preliminary data.</text>
</comment>
<keyword evidence="5" id="KW-1185">Reference proteome</keyword>
<dbReference type="EMBL" id="VFOL01000001">
    <property type="protein sequence ID" value="TQL37553.1"/>
    <property type="molecule type" value="Genomic_DNA"/>
</dbReference>
<dbReference type="EMBL" id="BOQM01000031">
    <property type="protein sequence ID" value="GIM87147.1"/>
    <property type="molecule type" value="Genomic_DNA"/>
</dbReference>
<dbReference type="Proteomes" id="UP000677457">
    <property type="component" value="Unassembled WGS sequence"/>
</dbReference>
<sequence>MALTGETYGWAYLDVSIPAALRREFDLAWRACHPAGLEEWAFNGMTYLVNSMYLLSEDAWTYELTGSSHTSSAVAMLALVIPDATPDGEQFTPVDATHAYVAAAQGTLPWPMLRRFIRFVETPGDIVTGEPTATVTGDLVPSLNSWNLVHRVFEVTSYHDGEHDGWCYEVDPANASNDYIDVRIPDLPPADGPFVPAPHDMSQSLDTAARAFPGRSSGAFSTPCQRRHHRRPGVTDTAPVGGARGMRR</sequence>
<dbReference type="Proteomes" id="UP000315983">
    <property type="component" value="Unassembled WGS sequence"/>
</dbReference>
<protein>
    <submittedName>
        <fullName evidence="3">Uncharacterized protein</fullName>
    </submittedName>
</protein>
<evidence type="ECO:0000313" key="4">
    <source>
        <dbReference type="Proteomes" id="UP000315983"/>
    </source>
</evidence>
<proteinExistence type="predicted"/>
<feature type="region of interest" description="Disordered" evidence="1">
    <location>
        <begin position="215"/>
        <end position="248"/>
    </location>
</feature>
<accession>A0A542XPH9</accession>
<organism evidence="3 4">
    <name type="scientific">Salinispora arenicola</name>
    <dbReference type="NCBI Taxonomy" id="168697"/>
    <lineage>
        <taxon>Bacteria</taxon>
        <taxon>Bacillati</taxon>
        <taxon>Actinomycetota</taxon>
        <taxon>Actinomycetes</taxon>
        <taxon>Micromonosporales</taxon>
        <taxon>Micromonosporaceae</taxon>
        <taxon>Salinispora</taxon>
    </lineage>
</organism>
<evidence type="ECO:0000313" key="2">
    <source>
        <dbReference type="EMBL" id="GIM87147.1"/>
    </source>
</evidence>
<dbReference type="RefSeq" id="WP_230533734.1">
    <property type="nucleotide sequence ID" value="NZ_BOQM01000031.1"/>
</dbReference>
<evidence type="ECO:0000313" key="3">
    <source>
        <dbReference type="EMBL" id="TQL37553.1"/>
    </source>
</evidence>